<reference evidence="1" key="1">
    <citation type="submission" date="2021-06" db="EMBL/GenBank/DDBJ databases">
        <authorList>
            <person name="Kallberg Y."/>
            <person name="Tangrot J."/>
            <person name="Rosling A."/>
        </authorList>
    </citation>
    <scope>NUCLEOTIDE SEQUENCE</scope>
    <source>
        <strain evidence="1">CL356</strain>
    </source>
</reference>
<protein>
    <submittedName>
        <fullName evidence="1">14964_t:CDS:1</fullName>
    </submittedName>
</protein>
<evidence type="ECO:0000313" key="1">
    <source>
        <dbReference type="EMBL" id="CAG8764899.1"/>
    </source>
</evidence>
<organism evidence="1 2">
    <name type="scientific">Acaulospora colombiana</name>
    <dbReference type="NCBI Taxonomy" id="27376"/>
    <lineage>
        <taxon>Eukaryota</taxon>
        <taxon>Fungi</taxon>
        <taxon>Fungi incertae sedis</taxon>
        <taxon>Mucoromycota</taxon>
        <taxon>Glomeromycotina</taxon>
        <taxon>Glomeromycetes</taxon>
        <taxon>Diversisporales</taxon>
        <taxon>Acaulosporaceae</taxon>
        <taxon>Acaulospora</taxon>
    </lineage>
</organism>
<dbReference type="Proteomes" id="UP000789525">
    <property type="component" value="Unassembled WGS sequence"/>
</dbReference>
<proteinExistence type="predicted"/>
<sequence length="159" mass="18535">PFNNPSNCTVENLHFSFRYSKFGGRFLPEITEFSKLILLWLIWSLSSVRFVTLGQFWIAEWTVSGVIMSKVRSFNFFPPEERMIFAGVLWYLDELAMYNLVRLNLILHHKSSSLSSTTVNPRQFTKDRFSRLVQCVRESSDAVVMMTFSNLTVFKVGAW</sequence>
<evidence type="ECO:0000313" key="2">
    <source>
        <dbReference type="Proteomes" id="UP000789525"/>
    </source>
</evidence>
<comment type="caution">
    <text evidence="1">The sequence shown here is derived from an EMBL/GenBank/DDBJ whole genome shotgun (WGS) entry which is preliminary data.</text>
</comment>
<feature type="non-terminal residue" evidence="1">
    <location>
        <position position="1"/>
    </location>
</feature>
<gene>
    <name evidence="1" type="ORF">ACOLOM_LOCUS13393</name>
</gene>
<name>A0ACA9QTC0_9GLOM</name>
<feature type="non-terminal residue" evidence="1">
    <location>
        <position position="159"/>
    </location>
</feature>
<accession>A0ACA9QTC0</accession>
<dbReference type="EMBL" id="CAJVPT010061191">
    <property type="protein sequence ID" value="CAG8764899.1"/>
    <property type="molecule type" value="Genomic_DNA"/>
</dbReference>
<keyword evidence="2" id="KW-1185">Reference proteome</keyword>